<dbReference type="InterPro" id="IPR003146">
    <property type="entry name" value="M14A_act_pep"/>
</dbReference>
<feature type="domain" description="Peptidase M14" evidence="14">
    <location>
        <begin position="721"/>
        <end position="1000"/>
    </location>
</feature>
<dbReference type="PROSITE" id="PS52035">
    <property type="entry name" value="PEPTIDASE_M14"/>
    <property type="match status" value="1"/>
</dbReference>
<organism evidence="15 16">
    <name type="scientific">Tenebrio molitor</name>
    <name type="common">Yellow mealworm beetle</name>
    <dbReference type="NCBI Taxonomy" id="7067"/>
    <lineage>
        <taxon>Eukaryota</taxon>
        <taxon>Metazoa</taxon>
        <taxon>Ecdysozoa</taxon>
        <taxon>Arthropoda</taxon>
        <taxon>Hexapoda</taxon>
        <taxon>Insecta</taxon>
        <taxon>Pterygota</taxon>
        <taxon>Neoptera</taxon>
        <taxon>Endopterygota</taxon>
        <taxon>Coleoptera</taxon>
        <taxon>Polyphaga</taxon>
        <taxon>Cucujiformia</taxon>
        <taxon>Tenebrionidae</taxon>
        <taxon>Tenebrio</taxon>
    </lineage>
</organism>
<dbReference type="SUPFAM" id="SSF53187">
    <property type="entry name" value="Zn-dependent exopeptidases"/>
    <property type="match status" value="1"/>
</dbReference>
<dbReference type="InterPro" id="IPR036691">
    <property type="entry name" value="Endo/exonu/phosph_ase_sf"/>
</dbReference>
<feature type="compositionally biased region" description="Basic and acidic residues" evidence="13">
    <location>
        <begin position="50"/>
        <end position="62"/>
    </location>
</feature>
<dbReference type="CDD" id="cd03860">
    <property type="entry name" value="M14_CP_A-B_like"/>
    <property type="match status" value="1"/>
</dbReference>
<dbReference type="AlphaFoldDB" id="A0A8J6HQ73"/>
<dbReference type="Gene3D" id="3.60.10.10">
    <property type="entry name" value="Endonuclease/exonuclease/phosphatase"/>
    <property type="match status" value="1"/>
</dbReference>
<dbReference type="PANTHER" id="PTHR11705">
    <property type="entry name" value="PROTEASE FAMILY M14 CARBOXYPEPTIDASE A,B"/>
    <property type="match status" value="1"/>
</dbReference>
<dbReference type="Pfam" id="PF00246">
    <property type="entry name" value="Peptidase_M14"/>
    <property type="match status" value="1"/>
</dbReference>
<dbReference type="GO" id="GO:0004181">
    <property type="term" value="F:metallocarboxypeptidase activity"/>
    <property type="evidence" value="ECO:0007669"/>
    <property type="project" value="InterPro"/>
</dbReference>
<gene>
    <name evidence="15" type="ORF">GEV33_004087</name>
</gene>
<evidence type="ECO:0000256" key="2">
    <source>
        <dbReference type="ARBA" id="ARBA00005988"/>
    </source>
</evidence>
<feature type="compositionally biased region" description="Basic and acidic residues" evidence="13">
    <location>
        <begin position="183"/>
        <end position="193"/>
    </location>
</feature>
<reference evidence="15" key="1">
    <citation type="journal article" date="2020" name="J Insects Food Feed">
        <title>The yellow mealworm (Tenebrio molitor) genome: a resource for the emerging insects as food and feed industry.</title>
        <authorList>
            <person name="Eriksson T."/>
            <person name="Andere A."/>
            <person name="Kelstrup H."/>
            <person name="Emery V."/>
            <person name="Picard C."/>
        </authorList>
    </citation>
    <scope>NUCLEOTIDE SEQUENCE</scope>
    <source>
        <strain evidence="15">Stoneville</strain>
        <tissue evidence="15">Whole head</tissue>
    </source>
</reference>
<dbReference type="EMBL" id="JABDTM020016839">
    <property type="protein sequence ID" value="KAH0818704.1"/>
    <property type="molecule type" value="Genomic_DNA"/>
</dbReference>
<keyword evidence="8" id="KW-0862">Zinc</keyword>
<dbReference type="PANTHER" id="PTHR11705:SF153">
    <property type="entry name" value="ZINC CARBOXYPEPTIDASE A 1-LIKE PROTEIN"/>
    <property type="match status" value="1"/>
</dbReference>
<dbReference type="PRINTS" id="PR00765">
    <property type="entry name" value="CRBOXYPTASEA"/>
</dbReference>
<dbReference type="Proteomes" id="UP000719412">
    <property type="component" value="Unassembled WGS sequence"/>
</dbReference>
<feature type="region of interest" description="Disordered" evidence="13">
    <location>
        <begin position="183"/>
        <end position="303"/>
    </location>
</feature>
<feature type="compositionally biased region" description="Basic and acidic residues" evidence="13">
    <location>
        <begin position="415"/>
        <end position="432"/>
    </location>
</feature>
<evidence type="ECO:0000256" key="8">
    <source>
        <dbReference type="ARBA" id="ARBA00022833"/>
    </source>
</evidence>
<evidence type="ECO:0000256" key="12">
    <source>
        <dbReference type="PROSITE-ProRule" id="PRU01379"/>
    </source>
</evidence>
<feature type="compositionally biased region" description="Basic and acidic residues" evidence="13">
    <location>
        <begin position="253"/>
        <end position="272"/>
    </location>
</feature>
<evidence type="ECO:0000256" key="6">
    <source>
        <dbReference type="ARBA" id="ARBA00022729"/>
    </source>
</evidence>
<feature type="compositionally biased region" description="Basic and acidic residues" evidence="13">
    <location>
        <begin position="353"/>
        <end position="369"/>
    </location>
</feature>
<dbReference type="Pfam" id="PF02244">
    <property type="entry name" value="Propep_M14"/>
    <property type="match status" value="1"/>
</dbReference>
<feature type="compositionally biased region" description="Basic and acidic residues" evidence="13">
    <location>
        <begin position="77"/>
        <end position="113"/>
    </location>
</feature>
<dbReference type="GO" id="GO:0005615">
    <property type="term" value="C:extracellular space"/>
    <property type="evidence" value="ECO:0007669"/>
    <property type="project" value="TreeGrafter"/>
</dbReference>
<dbReference type="SUPFAM" id="SSF54897">
    <property type="entry name" value="Protease propeptides/inhibitors"/>
    <property type="match status" value="1"/>
</dbReference>
<evidence type="ECO:0000256" key="7">
    <source>
        <dbReference type="ARBA" id="ARBA00022801"/>
    </source>
</evidence>
<keyword evidence="4" id="KW-0645">Protease</keyword>
<keyword evidence="3" id="KW-0121">Carboxypeptidase</keyword>
<feature type="compositionally biased region" description="Basic and acidic residues" evidence="13">
    <location>
        <begin position="15"/>
        <end position="42"/>
    </location>
</feature>
<keyword evidence="5" id="KW-0479">Metal-binding</keyword>
<dbReference type="SUPFAM" id="SSF56219">
    <property type="entry name" value="DNase I-like"/>
    <property type="match status" value="1"/>
</dbReference>
<dbReference type="Gene3D" id="3.40.630.10">
    <property type="entry name" value="Zn peptidases"/>
    <property type="match status" value="1"/>
</dbReference>
<dbReference type="InterPro" id="IPR057247">
    <property type="entry name" value="CARBOXYPEPT_ZN_2"/>
</dbReference>
<dbReference type="SMART" id="SM00631">
    <property type="entry name" value="Zn_pept"/>
    <property type="match status" value="1"/>
</dbReference>
<comment type="caution">
    <text evidence="12">Lacks conserved residue(s) required for the propagation of feature annotation.</text>
</comment>
<accession>A0A8J6HQ73</accession>
<sequence>MQLLVWFQMEEAERCGEEENTQKKRSETDRKQRHLGAKEVWRGPRKTKIKGKELENKRQEDKKRRRRYLGQVKKTARSPEVEKKADREMEKEEKNRMSERVARLETKMENEERRRRKNNIVITGWRGEGKSKQQSREDVEKFIKENIEEAKVKDCYNINKDQILVQMEEWSGKEKQKLRAIAREEKREGKDAKVGYMKITIEKKVDGQKKRENGKKAQRGTRETRYEREGRSKSTILERGRINGSDGNVGRGKKLEENRENATERLQVEKPMGKKRKEKGNNNRGETGDQKKESRKGRRKGCMERDVHIANEWWKILRVYSKEMRITTRRVENTMKKDREEWMLVRGDFNGRIGERGARNWEGEKGDGKRKTKDKKKMDGNKQGDEEGDMTYGVISTGELEKEEPEIGKKRKEKKNKEQSGKRRGEEADRVDRRKRMGSADGNKRGDEEGELTYVGSRGETVIDYAIVNKAAWERVKELKVGERVDSDHLPLKIIIEGKNQEEKEKGGTREEEKKVTVKVWDEQGVKEYRRRLEEATFKEQEIESFRPVVLLWSYICIYVRLILTDSNTMASPILHLTPLDFNFWGHTKDLVYEVEINTKGQRQKRVTVAANQILSSQHILGDEKIRYDDFKVYRLTPKTVQAVEALRNLEDSNSEYDFWTAVRGVGYPVDIMVAPHLKYRFNDIINSGEFDAEVYISDVQQLIDNERPKSRLAGTVDWTDYNTLDEINDWLMSLVSEYPDKVSLVKAGTSYENREILGVKVVFNPGNEDRTVFIESNIHAREWISSAVTTWILNQLLTSKDTNVRQIADTHDWYFVPVFNPDGFVYSHTTDRMWRKTRVPYFLCAGADPNRNWGYYFNTGGSSSNPCSETYGGPSAFSEPSTKTLSEFITTIGPKLGAYIAFHSYSQLMLLPYGYSSSHLDNYQDLYNVGVKAASSLSQKYGTKFQVGNIVELLYVASGGSMDWKTLLTREPVRLTLKLIRSRTGVQSCSPLNNLNKKITECSMRLSSRDCRPTSPSRGPCDEGKNCILRETALHSLQKRRMNIVYRRPYKGSILESGSHIGDVRKLQGLAMRKTKLRTLKAVPAVLRMCSTKDSLESKMTPRSLIDSRLDRMEPLTL</sequence>
<comment type="cofactor">
    <cofactor evidence="1">
        <name>Zn(2+)</name>
        <dbReference type="ChEBI" id="CHEBI:29105"/>
    </cofactor>
</comment>
<keyword evidence="9" id="KW-0482">Metalloprotease</keyword>
<feature type="compositionally biased region" description="Basic and acidic residues" evidence="13">
    <location>
        <begin position="200"/>
        <end position="241"/>
    </location>
</feature>
<dbReference type="FunFam" id="3.40.630.10:FF:000310">
    <property type="entry name" value="Carboxypeptidase A"/>
    <property type="match status" value="1"/>
</dbReference>
<comment type="similarity">
    <text evidence="2 12">Belongs to the peptidase M14 family.</text>
</comment>
<dbReference type="InterPro" id="IPR036990">
    <property type="entry name" value="M14A-like_propep"/>
</dbReference>
<evidence type="ECO:0000256" key="4">
    <source>
        <dbReference type="ARBA" id="ARBA00022670"/>
    </source>
</evidence>
<dbReference type="GO" id="GO:0008270">
    <property type="term" value="F:zinc ion binding"/>
    <property type="evidence" value="ECO:0007669"/>
    <property type="project" value="InterPro"/>
</dbReference>
<dbReference type="InterPro" id="IPR000834">
    <property type="entry name" value="Peptidase_M14"/>
</dbReference>
<evidence type="ECO:0000313" key="16">
    <source>
        <dbReference type="Proteomes" id="UP000719412"/>
    </source>
</evidence>
<keyword evidence="6" id="KW-0732">Signal</keyword>
<feature type="region of interest" description="Disordered" evidence="13">
    <location>
        <begin position="15"/>
        <end position="115"/>
    </location>
</feature>
<evidence type="ECO:0000256" key="5">
    <source>
        <dbReference type="ARBA" id="ARBA00022723"/>
    </source>
</evidence>
<evidence type="ECO:0000256" key="9">
    <source>
        <dbReference type="ARBA" id="ARBA00023049"/>
    </source>
</evidence>
<evidence type="ECO:0000313" key="15">
    <source>
        <dbReference type="EMBL" id="KAH0818704.1"/>
    </source>
</evidence>
<proteinExistence type="inferred from homology"/>
<feature type="compositionally biased region" description="Basic and acidic residues" evidence="13">
    <location>
        <begin position="376"/>
        <end position="385"/>
    </location>
</feature>
<evidence type="ECO:0000256" key="10">
    <source>
        <dbReference type="ARBA" id="ARBA00023157"/>
    </source>
</evidence>
<dbReference type="FunFam" id="3.30.70.340:FF:000002">
    <property type="entry name" value="Carboxypeptidase A"/>
    <property type="match status" value="1"/>
</dbReference>
<evidence type="ECO:0000256" key="3">
    <source>
        <dbReference type="ARBA" id="ARBA00022645"/>
    </source>
</evidence>
<keyword evidence="10" id="KW-1015">Disulfide bond</keyword>
<dbReference type="PROSITE" id="PS00133">
    <property type="entry name" value="CARBOXYPEPT_ZN_2"/>
    <property type="match status" value="1"/>
</dbReference>
<dbReference type="Gene3D" id="3.30.70.340">
    <property type="entry name" value="Metallocarboxypeptidase-like"/>
    <property type="match status" value="1"/>
</dbReference>
<evidence type="ECO:0000256" key="1">
    <source>
        <dbReference type="ARBA" id="ARBA00001947"/>
    </source>
</evidence>
<reference evidence="15" key="2">
    <citation type="submission" date="2021-08" db="EMBL/GenBank/DDBJ databases">
        <authorList>
            <person name="Eriksson T."/>
        </authorList>
    </citation>
    <scope>NUCLEOTIDE SEQUENCE</scope>
    <source>
        <strain evidence="15">Stoneville</strain>
        <tissue evidence="15">Whole head</tissue>
    </source>
</reference>
<protein>
    <recommendedName>
        <fullName evidence="11">Zinc carboxypeptidase A 1</fullName>
    </recommendedName>
</protein>
<evidence type="ECO:0000256" key="11">
    <source>
        <dbReference type="ARBA" id="ARBA00069039"/>
    </source>
</evidence>
<keyword evidence="16" id="KW-1185">Reference proteome</keyword>
<keyword evidence="7" id="KW-0378">Hydrolase</keyword>
<evidence type="ECO:0000259" key="14">
    <source>
        <dbReference type="PROSITE" id="PS52035"/>
    </source>
</evidence>
<name>A0A8J6HQ73_TENMO</name>
<feature type="region of interest" description="Disordered" evidence="13">
    <location>
        <begin position="352"/>
        <end position="452"/>
    </location>
</feature>
<comment type="caution">
    <text evidence="15">The sequence shown here is derived from an EMBL/GenBank/DDBJ whole genome shotgun (WGS) entry which is preliminary data.</text>
</comment>
<evidence type="ECO:0000256" key="13">
    <source>
        <dbReference type="SAM" id="MobiDB-lite"/>
    </source>
</evidence>
<dbReference type="GO" id="GO:0006508">
    <property type="term" value="P:proteolysis"/>
    <property type="evidence" value="ECO:0007669"/>
    <property type="project" value="UniProtKB-KW"/>
</dbReference>